<dbReference type="CDD" id="cd08977">
    <property type="entry name" value="SusD"/>
    <property type="match status" value="1"/>
</dbReference>
<feature type="domain" description="SusD-like N-terminal" evidence="7">
    <location>
        <begin position="91"/>
        <end position="227"/>
    </location>
</feature>
<dbReference type="Pfam" id="PF07980">
    <property type="entry name" value="SusD_RagB"/>
    <property type="match status" value="1"/>
</dbReference>
<proteinExistence type="inferred from homology"/>
<organism evidence="8 9">
    <name type="scientific">Flavihumibacter petaseus NBRC 106054</name>
    <dbReference type="NCBI Taxonomy" id="1220578"/>
    <lineage>
        <taxon>Bacteria</taxon>
        <taxon>Pseudomonadati</taxon>
        <taxon>Bacteroidota</taxon>
        <taxon>Chitinophagia</taxon>
        <taxon>Chitinophagales</taxon>
        <taxon>Chitinophagaceae</taxon>
        <taxon>Flavihumibacter</taxon>
    </lineage>
</organism>
<sequence length="544" mass="60814">MNKIFKRSFITLSATVALVVGCKKSFLETSNPNQLTEDKFWKNEADVKSAIASVYSPMRLPLSGYFGAFRGYQDINALGDDVLTIPGGEPSTIQVANFINDAKNGDTQDIFAKLYSAIYRANLVIENADKAGMDEALTRSYQAEAKFLRGLSFFLLASNFGDVPLKTSVAQSSDDAFLPASPEAEIYQQAIADFDASAADLPVSRPDADKGRVTQGAALAFLGKAYLYTKDYANAEVALGKLLTAPFSYELISNYEDNFTDKTEFNSESVLEWVYGPFNSQYSPWNEESGGNAMYNYRPQLTGSPASGGWFKYIPSQFLAKEFKKELRPGGSDTKFDKRMYATLMWKYSDFGETDATWYDDKSFDELWAAASTSIDRFEPVYKDFSEGKFLNKKFTSAWRNVGGADNYWSAVPSTANVEVMRFAEVLLLHAEAALMNSHSDAALTDINRIRQRAGLTAKTAADFPTTADLMKELQHQKLLELYFEQNRWNDLKRWYPTAAELKAYMAGNLKQGADKIEAKHYIFPIPAAELQTNNKLSQNALWK</sequence>
<comment type="caution">
    <text evidence="8">The sequence shown here is derived from an EMBL/GenBank/DDBJ whole genome shotgun (WGS) entry which is preliminary data.</text>
</comment>
<keyword evidence="4" id="KW-0472">Membrane</keyword>
<name>A0A0E9MZA8_9BACT</name>
<accession>A0A0E9MZA8</accession>
<evidence type="ECO:0000256" key="4">
    <source>
        <dbReference type="ARBA" id="ARBA00023136"/>
    </source>
</evidence>
<dbReference type="SUPFAM" id="SSF48452">
    <property type="entry name" value="TPR-like"/>
    <property type="match status" value="1"/>
</dbReference>
<gene>
    <name evidence="8" type="ORF">FPE01S_01_17440</name>
</gene>
<dbReference type="InterPro" id="IPR012944">
    <property type="entry name" value="SusD_RagB_dom"/>
</dbReference>
<evidence type="ECO:0000256" key="1">
    <source>
        <dbReference type="ARBA" id="ARBA00004442"/>
    </source>
</evidence>
<dbReference type="GO" id="GO:0009279">
    <property type="term" value="C:cell outer membrane"/>
    <property type="evidence" value="ECO:0007669"/>
    <property type="project" value="UniProtKB-SubCell"/>
</dbReference>
<evidence type="ECO:0000256" key="2">
    <source>
        <dbReference type="ARBA" id="ARBA00006275"/>
    </source>
</evidence>
<protein>
    <recommendedName>
        <fullName evidence="10">RagB/SusD family nutrient uptake outer membrane protein</fullName>
    </recommendedName>
</protein>
<dbReference type="PROSITE" id="PS51257">
    <property type="entry name" value="PROKAR_LIPOPROTEIN"/>
    <property type="match status" value="1"/>
</dbReference>
<dbReference type="Pfam" id="PF14322">
    <property type="entry name" value="SusD-like_3"/>
    <property type="match status" value="1"/>
</dbReference>
<comment type="similarity">
    <text evidence="2">Belongs to the SusD family.</text>
</comment>
<dbReference type="AlphaFoldDB" id="A0A0E9MZA8"/>
<evidence type="ECO:0000313" key="8">
    <source>
        <dbReference type="EMBL" id="GAO42726.1"/>
    </source>
</evidence>
<evidence type="ECO:0000256" key="3">
    <source>
        <dbReference type="ARBA" id="ARBA00022729"/>
    </source>
</evidence>
<dbReference type="OrthoDB" id="5694214at2"/>
<dbReference type="Gene3D" id="1.25.40.390">
    <property type="match status" value="1"/>
</dbReference>
<evidence type="ECO:0008006" key="10">
    <source>
        <dbReference type="Google" id="ProtNLM"/>
    </source>
</evidence>
<dbReference type="InterPro" id="IPR033985">
    <property type="entry name" value="SusD-like_N"/>
</dbReference>
<reference evidence="8 9" key="1">
    <citation type="submission" date="2015-04" db="EMBL/GenBank/DDBJ databases">
        <title>Whole genome shotgun sequence of Flavihumibacter petaseus NBRC 106054.</title>
        <authorList>
            <person name="Miyazawa S."/>
            <person name="Hosoyama A."/>
            <person name="Hashimoto M."/>
            <person name="Noguchi M."/>
            <person name="Tsuchikane K."/>
            <person name="Ohji S."/>
            <person name="Yamazoe A."/>
            <person name="Ichikawa N."/>
            <person name="Kimura A."/>
            <person name="Fujita N."/>
        </authorList>
    </citation>
    <scope>NUCLEOTIDE SEQUENCE [LARGE SCALE GENOMIC DNA]</scope>
    <source>
        <strain evidence="8 9">NBRC 106054</strain>
    </source>
</reference>
<dbReference type="Proteomes" id="UP000033121">
    <property type="component" value="Unassembled WGS sequence"/>
</dbReference>
<dbReference type="EMBL" id="BBWV01000001">
    <property type="protein sequence ID" value="GAO42726.1"/>
    <property type="molecule type" value="Genomic_DNA"/>
</dbReference>
<dbReference type="RefSeq" id="WP_046368355.1">
    <property type="nucleotide sequence ID" value="NZ_BBWV01000001.1"/>
</dbReference>
<evidence type="ECO:0000259" key="6">
    <source>
        <dbReference type="Pfam" id="PF07980"/>
    </source>
</evidence>
<evidence type="ECO:0000313" key="9">
    <source>
        <dbReference type="Proteomes" id="UP000033121"/>
    </source>
</evidence>
<dbReference type="STRING" id="1220578.FPE01S_01_17440"/>
<feature type="domain" description="RagB/SusD" evidence="6">
    <location>
        <begin position="280"/>
        <end position="543"/>
    </location>
</feature>
<keyword evidence="5" id="KW-0998">Cell outer membrane</keyword>
<dbReference type="InterPro" id="IPR011990">
    <property type="entry name" value="TPR-like_helical_dom_sf"/>
</dbReference>
<keyword evidence="9" id="KW-1185">Reference proteome</keyword>
<keyword evidence="3" id="KW-0732">Signal</keyword>
<comment type="subcellular location">
    <subcellularLocation>
        <location evidence="1">Cell outer membrane</location>
    </subcellularLocation>
</comment>
<evidence type="ECO:0000259" key="7">
    <source>
        <dbReference type="Pfam" id="PF14322"/>
    </source>
</evidence>
<evidence type="ECO:0000256" key="5">
    <source>
        <dbReference type="ARBA" id="ARBA00023237"/>
    </source>
</evidence>